<protein>
    <submittedName>
        <fullName evidence="1">Uncharacterized protein</fullName>
    </submittedName>
</protein>
<gene>
    <name evidence="1" type="ORF">OBBRIDRAFT_827017</name>
</gene>
<keyword evidence="2" id="KW-1185">Reference proteome</keyword>
<evidence type="ECO:0000313" key="2">
    <source>
        <dbReference type="Proteomes" id="UP000250043"/>
    </source>
</evidence>
<dbReference type="Proteomes" id="UP000250043">
    <property type="component" value="Unassembled WGS sequence"/>
</dbReference>
<dbReference type="AlphaFoldDB" id="A0A8E2DMY2"/>
<name>A0A8E2DMY2_9APHY</name>
<proteinExistence type="predicted"/>
<reference evidence="1 2" key="1">
    <citation type="submission" date="2016-07" db="EMBL/GenBank/DDBJ databases">
        <title>Draft genome of the white-rot fungus Obba rivulosa 3A-2.</title>
        <authorList>
            <consortium name="DOE Joint Genome Institute"/>
            <person name="Miettinen O."/>
            <person name="Riley R."/>
            <person name="Acob R."/>
            <person name="Barry K."/>
            <person name="Cullen D."/>
            <person name="De Vries R."/>
            <person name="Hainaut M."/>
            <person name="Hatakka A."/>
            <person name="Henrissat B."/>
            <person name="Hilden K."/>
            <person name="Kuo R."/>
            <person name="Labutti K."/>
            <person name="Lipzen A."/>
            <person name="Makela M.R."/>
            <person name="Sandor L."/>
            <person name="Spatafora J.W."/>
            <person name="Grigoriev I.V."/>
            <person name="Hibbett D.S."/>
        </authorList>
    </citation>
    <scope>NUCLEOTIDE SEQUENCE [LARGE SCALE GENOMIC DNA]</scope>
    <source>
        <strain evidence="1 2">3A-2</strain>
    </source>
</reference>
<sequence length="313" mass="34763">MSRGSQTDVLYAFVYSIRTQGDRSRLSGASAATVFQNIMTRIRRLFPCFATGLNAPGCVRANYRPGTKDKSRDVRLSVGVSEGSWWMRGIQPESSFCGVEGPHLDHVWHRFGLTCGWLRRVGHKRSVPLDADTRTMSWELSLKTIFDSETSLMKLATEVEVRGSGLITESSTKVECVEQNFGLHEAASKLAGEVKANAGSYRHLPLLCMTLATCECVSPRGRRNMDGPRMGKSDTKKTIDLPSHYRAELSCAIYAPGSVDNGYLHEPPFDTGGAARLELKYDNLRKMKDKLTIKVKCHQMTQTLGQPTGWPAR</sequence>
<evidence type="ECO:0000313" key="1">
    <source>
        <dbReference type="EMBL" id="OCH88648.1"/>
    </source>
</evidence>
<accession>A0A8E2DMY2</accession>
<organism evidence="1 2">
    <name type="scientific">Obba rivulosa</name>
    <dbReference type="NCBI Taxonomy" id="1052685"/>
    <lineage>
        <taxon>Eukaryota</taxon>
        <taxon>Fungi</taxon>
        <taxon>Dikarya</taxon>
        <taxon>Basidiomycota</taxon>
        <taxon>Agaricomycotina</taxon>
        <taxon>Agaricomycetes</taxon>
        <taxon>Polyporales</taxon>
        <taxon>Gelatoporiaceae</taxon>
        <taxon>Obba</taxon>
    </lineage>
</organism>
<dbReference type="EMBL" id="KV722447">
    <property type="protein sequence ID" value="OCH88648.1"/>
    <property type="molecule type" value="Genomic_DNA"/>
</dbReference>